<dbReference type="Gene3D" id="2.10.25.10">
    <property type="entry name" value="Laminin"/>
    <property type="match status" value="1"/>
</dbReference>
<comment type="caution">
    <text evidence="3">The sequence shown here is derived from an EMBL/GenBank/DDBJ whole genome shotgun (WGS) entry which is preliminary data.</text>
</comment>
<feature type="signal peptide" evidence="2">
    <location>
        <begin position="1"/>
        <end position="20"/>
    </location>
</feature>
<feature type="compositionally biased region" description="Polar residues" evidence="1">
    <location>
        <begin position="53"/>
        <end position="67"/>
    </location>
</feature>
<organism evidence="3 4">
    <name type="scientific">Ignelater luminosus</name>
    <name type="common">Cucubano</name>
    <name type="synonym">Pyrophorus luminosus</name>
    <dbReference type="NCBI Taxonomy" id="2038154"/>
    <lineage>
        <taxon>Eukaryota</taxon>
        <taxon>Metazoa</taxon>
        <taxon>Ecdysozoa</taxon>
        <taxon>Arthropoda</taxon>
        <taxon>Hexapoda</taxon>
        <taxon>Insecta</taxon>
        <taxon>Pterygota</taxon>
        <taxon>Neoptera</taxon>
        <taxon>Endopterygota</taxon>
        <taxon>Coleoptera</taxon>
        <taxon>Polyphaga</taxon>
        <taxon>Elateriformia</taxon>
        <taxon>Elateroidea</taxon>
        <taxon>Elateridae</taxon>
        <taxon>Agrypninae</taxon>
        <taxon>Pyrophorini</taxon>
        <taxon>Ignelater</taxon>
    </lineage>
</organism>
<gene>
    <name evidence="3" type="ORF">ILUMI_09335</name>
</gene>
<evidence type="ECO:0000313" key="3">
    <source>
        <dbReference type="EMBL" id="KAF2896842.1"/>
    </source>
</evidence>
<keyword evidence="2" id="KW-0732">Signal</keyword>
<reference evidence="3" key="1">
    <citation type="submission" date="2019-08" db="EMBL/GenBank/DDBJ databases">
        <title>The genome of the North American firefly Photinus pyralis.</title>
        <authorList>
            <consortium name="Photinus pyralis genome working group"/>
            <person name="Fallon T.R."/>
            <person name="Sander Lower S.E."/>
            <person name="Weng J.-K."/>
        </authorList>
    </citation>
    <scope>NUCLEOTIDE SEQUENCE</scope>
    <source>
        <strain evidence="3">TRF0915ILg1</strain>
        <tissue evidence="3">Whole body</tissue>
    </source>
</reference>
<evidence type="ECO:0000256" key="2">
    <source>
        <dbReference type="SAM" id="SignalP"/>
    </source>
</evidence>
<keyword evidence="4" id="KW-1185">Reference proteome</keyword>
<dbReference type="AlphaFoldDB" id="A0A8K0D5Z4"/>
<feature type="chain" id="PRO_5035462270" evidence="2">
    <location>
        <begin position="21"/>
        <end position="129"/>
    </location>
</feature>
<proteinExistence type="predicted"/>
<dbReference type="Proteomes" id="UP000801492">
    <property type="component" value="Unassembled WGS sequence"/>
</dbReference>
<feature type="region of interest" description="Disordered" evidence="1">
    <location>
        <begin position="22"/>
        <end position="67"/>
    </location>
</feature>
<protein>
    <submittedName>
        <fullName evidence="3">Uncharacterized protein</fullName>
    </submittedName>
</protein>
<dbReference type="InterPro" id="IPR036084">
    <property type="entry name" value="Ser_inhib-like_sf"/>
</dbReference>
<feature type="compositionally biased region" description="Basic and acidic residues" evidence="1">
    <location>
        <begin position="24"/>
        <end position="39"/>
    </location>
</feature>
<dbReference type="EMBL" id="VTPC01004708">
    <property type="protein sequence ID" value="KAF2896842.1"/>
    <property type="molecule type" value="Genomic_DNA"/>
</dbReference>
<name>A0A8K0D5Z4_IGNLU</name>
<dbReference type="OrthoDB" id="671595at2759"/>
<dbReference type="SUPFAM" id="SSF57567">
    <property type="entry name" value="Serine protease inhibitors"/>
    <property type="match status" value="1"/>
</dbReference>
<evidence type="ECO:0000256" key="1">
    <source>
        <dbReference type="SAM" id="MobiDB-lite"/>
    </source>
</evidence>
<sequence length="129" mass="14207">MASIQFIILVVVARLSLSLGTTTDKSDHSHETTAHHKEVSSSTNPAHHEEATTAKSTHSTEASSTKNPLQCGDNEIYQQVYDPNCEPTCNAPIKILCIPDKTNFVSPYCKCLLGFVRNSEHKCVTVFRC</sequence>
<accession>A0A8K0D5Z4</accession>
<evidence type="ECO:0000313" key="4">
    <source>
        <dbReference type="Proteomes" id="UP000801492"/>
    </source>
</evidence>